<dbReference type="CDD" id="cd00222">
    <property type="entry name" value="CollagenBindB"/>
    <property type="match status" value="1"/>
</dbReference>
<feature type="transmembrane region" description="Helical" evidence="2">
    <location>
        <begin position="2204"/>
        <end position="2223"/>
    </location>
</feature>
<keyword evidence="2" id="KW-0472">Membrane</keyword>
<feature type="compositionally biased region" description="Polar residues" evidence="1">
    <location>
        <begin position="250"/>
        <end position="265"/>
    </location>
</feature>
<evidence type="ECO:0000256" key="2">
    <source>
        <dbReference type="SAM" id="Phobius"/>
    </source>
</evidence>
<keyword evidence="2" id="KW-1133">Transmembrane helix</keyword>
<feature type="region of interest" description="Disordered" evidence="1">
    <location>
        <begin position="80"/>
        <end position="111"/>
    </location>
</feature>
<dbReference type="SUPFAM" id="SSF49401">
    <property type="entry name" value="Bacterial adhesins"/>
    <property type="match status" value="1"/>
</dbReference>
<keyword evidence="2" id="KW-0812">Transmembrane</keyword>
<feature type="domain" description="CNA-B" evidence="3">
    <location>
        <begin position="1948"/>
        <end position="2044"/>
    </location>
</feature>
<evidence type="ECO:0000259" key="3">
    <source>
        <dbReference type="Pfam" id="PF05738"/>
    </source>
</evidence>
<dbReference type="RefSeq" id="WP_154526377.1">
    <property type="nucleotide sequence ID" value="NZ_VULZ01000012.1"/>
</dbReference>
<evidence type="ECO:0000313" key="5">
    <source>
        <dbReference type="Proteomes" id="UP000481852"/>
    </source>
</evidence>
<dbReference type="Proteomes" id="UP000481852">
    <property type="component" value="Unassembled WGS sequence"/>
</dbReference>
<dbReference type="EMBL" id="VULZ01000012">
    <property type="protein sequence ID" value="MSS15479.1"/>
    <property type="molecule type" value="Genomic_DNA"/>
</dbReference>
<evidence type="ECO:0000313" key="4">
    <source>
        <dbReference type="EMBL" id="MSS15479.1"/>
    </source>
</evidence>
<dbReference type="InterPro" id="IPR008454">
    <property type="entry name" value="Collagen-bd_Cna-like_B-typ_dom"/>
</dbReference>
<keyword evidence="5" id="KW-1185">Reference proteome</keyword>
<proteinExistence type="predicted"/>
<feature type="region of interest" description="Disordered" evidence="1">
    <location>
        <begin position="130"/>
        <end position="171"/>
    </location>
</feature>
<name>A0A6L5X519_9FIRM</name>
<feature type="region of interest" description="Disordered" evidence="1">
    <location>
        <begin position="1277"/>
        <end position="1300"/>
    </location>
</feature>
<protein>
    <submittedName>
        <fullName evidence="4">Cna B-type domain-containing protein</fullName>
    </submittedName>
</protein>
<gene>
    <name evidence="4" type="ORF">FYJ35_10600</name>
</gene>
<dbReference type="SUPFAM" id="SSF49478">
    <property type="entry name" value="Cna protein B-type domain"/>
    <property type="match status" value="1"/>
</dbReference>
<feature type="domain" description="CNA-B" evidence="3">
    <location>
        <begin position="1882"/>
        <end position="1942"/>
    </location>
</feature>
<reference evidence="4 5" key="1">
    <citation type="submission" date="2019-08" db="EMBL/GenBank/DDBJ databases">
        <title>In-depth cultivation of the pig gut microbiome towards novel bacterial diversity and tailored functional studies.</title>
        <authorList>
            <person name="Wylensek D."/>
            <person name="Hitch T.C.A."/>
            <person name="Clavel T."/>
        </authorList>
    </citation>
    <scope>NUCLEOTIDE SEQUENCE [LARGE SCALE GENOMIC DNA]</scope>
    <source>
        <strain evidence="4 5">Oil+RF-744-WCA-WT-11</strain>
    </source>
</reference>
<organism evidence="4 5">
    <name type="scientific">Porcincola intestinalis</name>
    <dbReference type="NCBI Taxonomy" id="2606632"/>
    <lineage>
        <taxon>Bacteria</taxon>
        <taxon>Bacillati</taxon>
        <taxon>Bacillota</taxon>
        <taxon>Clostridia</taxon>
        <taxon>Lachnospirales</taxon>
        <taxon>Lachnospiraceae</taxon>
        <taxon>Porcincola</taxon>
    </lineage>
</organism>
<feature type="region of interest" description="Disordered" evidence="1">
    <location>
        <begin position="250"/>
        <end position="270"/>
    </location>
</feature>
<sequence>MKTDQNSNMQGTLNKRISMKKRRNAKRALLALNLVAVIFTTTVFSNPVSVLSEEVSTDVVQSIENSPGTDAQIAEQADVQQNTAEAAQAAEAPAAENSVEAAKAEEPSGVNAPAENAMSAEMNAAEDGVISTDDGASSASAVQSADTSSASNGSFEDAGAGNTDGTKDGIIENDEEGVNEAEGNVIEQATGDVSFQEQLTYEDEHVKINASYIDGRAFPADSILNGTYLDSDEKDAVLIAVNAQISKDNSANTVSDPAENVGNSDSTAAASTTTTTVEYSAAGLHALMLAAKNKDGSDTTTEGDVTFSAELKKGLNDAGYSTREENTENNEAGGDGSLTTTTTRCETSWKIYAVTEKNLTDITDITDAHNAHYEMDENGTLKSASFRGALPQTVAFVQIVKKTVTETTTQKETEKATEKETQKVTEKYTEKITEKAAEKTTETEKEDMEAEVPSSAAMPAVTFDQKVNTENGTVMVHVDAEEGAFEDETSMAVTPVTRQDILDKAIDAAGGKGAAAAMDITFTKPNGTKTEPLKPIHVKMISPVLNRAEEAHVVHVTDSGSTDVVAKKSDGKTIESTSNDAISSDGKNAVSFESDSFSVYAIVYTVDFTFSGYTYSIKGGSSILLSSLAEKLDLHDSKQNKNFSIADVDDVTSSDSSLVEVIKKDGDWELVSKKPFTSTEKLTISMKDGSRYEVEVKDEQENKLGKYITSVTTYTKDGNGKWNPNNNIKDGDNVKFVLNYKVESGQLRKGEVLTYKMDPQYIGVSELTTGDAIQKGQKIGTMSVGPDGTITLSLNEDYNVSQAFEGSLKFIGTAHNTNSDNPVTVDFGANAHVTIHPKTTTDQYDISTQKTGRYYTDQNGKHCIRYEVTISTTKGTGDAIQFSDSMSASGIDVPNYNTSKVWVYQNDDRSGVSGLNPRVNNDGKLEIDNLPELQAGEKYHVIYEVPVEGNITSSDGSAKVSNNCCAWNKHVTGWGGTTTTIHEPVVKKEGYQDYQTGKLKWTITVNNPDRQDLSGTTLKDVFTVTDGDSSNITFPLDFTIKDGSGNKVGTGKFDANGNYTFPSGSSAEQYKIEYETPAPTGNEGTSSRVKNKVTYNNHGKEYTGESGEITVSHPTYNVTKWYSMTDGQTETGEKIKWTARIDLPESDLDLSKLTYTDTMTAWDGSTSLSERHYTTPALLKELVLWTENSTRLTYGTDYKLLDLAGNDISKMDENTKLTGFQIKFLDEALSTIKENKNISLDYDTIADETEQSAGSTWTFKNKAAILDHESEASYDYKKPDGDLTKQVSTSGTDTSYSSNDPEIEYSENGITLYYRVLIRLNKESRGEQTIVDTLPSGMKFGKLTKVVYYENDNYQPDDLNGFNGNWHFKLADHVTTTATENQKDGTTKVTFTLSDGYERPYTESFRIAFYYTATIEDRQFWSDIRNEMKPYSNTVQWGNLTSDVTTNVKHTIKKLDKIGQLTDVEGVKGVKKAIYYLPVNPKGEDLVKGSDSLTLQDQLTSGEKDVQMDFQPASLRVYAYDAAGENHCGALIDPNRYGFSYEEKTHTLTVTLPDEVSCVVYYEYYVTPGINATQLSNSARLSGVAESSIENKLALAESSAGATVSKKELDLYKVDSENYNIKLQGVTFKLEEYKGYENNAAVWSTIKEASTNENGQIHLNKIDDKLEEGALYRLTETKLGPNKAYSMNSKPYYFVWAKFESESKSDWEIWSEVPQYDHSGVTQDEVYIIRTSGTIYVPNEKTGIRIDKVWMNADHTDDANPGTAHVTLYRQARKPGGVKVTVKVWTGDQQWPNELYKNEVNIKSGTEVALSVRSQYNEQYIINNGTPISFNNQADHTIPLGSPTKDTIYSVYVSYSPNKIYKDLLYTPTDQYTDAGQRETIGSYDLNSSNKNSVTVGPLALDDGNENKYYYWVEEDPVTGYTTSYSSNNGKIQKGTLTVTNTREEESISAKKAWVNSDGTNTPPAGASCTFELLQNGNPTGKKITLDGTEDEYESPAWQANFIKLNKYDQSGKEISYSVKEVSSPSVYIPDKKEVGNGGTITNSQEQKLEFTKIWSDGTIEQKWPSGKSIKVTLYRELLGSDKKVLEPATPYAIYMLAASEVTKHENSEPDCELTMKNGRYSYLISGLPSVGTIAKGDTTYTGNWHYFVKEEKANGYLEPKYGDLSTGSVVVVQKLDYAEDGQAIINEKESSYELPSTGGSGDLPWVASGILLILLAGAVFMVRKFLIYRSRGKGGGLRP</sequence>
<dbReference type="InterPro" id="IPR008966">
    <property type="entry name" value="Adhesion_dom_sf"/>
</dbReference>
<accession>A0A6L5X519</accession>
<feature type="compositionally biased region" description="Basic and acidic residues" evidence="1">
    <location>
        <begin position="434"/>
        <end position="443"/>
    </location>
</feature>
<dbReference type="Gene3D" id="2.60.40.1140">
    <property type="entry name" value="Collagen-binding surface protein Cna, B-type domain"/>
    <property type="match status" value="2"/>
</dbReference>
<feature type="region of interest" description="Disordered" evidence="1">
    <location>
        <begin position="316"/>
        <end position="339"/>
    </location>
</feature>
<feature type="compositionally biased region" description="Polar residues" evidence="1">
    <location>
        <begin position="1285"/>
        <end position="1300"/>
    </location>
</feature>
<feature type="region of interest" description="Disordered" evidence="1">
    <location>
        <begin position="434"/>
        <end position="455"/>
    </location>
</feature>
<comment type="caution">
    <text evidence="4">The sequence shown here is derived from an EMBL/GenBank/DDBJ whole genome shotgun (WGS) entry which is preliminary data.</text>
</comment>
<dbReference type="Pfam" id="PF05738">
    <property type="entry name" value="Cna_B"/>
    <property type="match status" value="2"/>
</dbReference>
<feature type="compositionally biased region" description="Polar residues" evidence="1">
    <location>
        <begin position="134"/>
        <end position="154"/>
    </location>
</feature>
<dbReference type="NCBIfam" id="TIGR01167">
    <property type="entry name" value="LPXTG_anchor"/>
    <property type="match status" value="1"/>
</dbReference>
<evidence type="ECO:0000256" key="1">
    <source>
        <dbReference type="SAM" id="MobiDB-lite"/>
    </source>
</evidence>
<feature type="compositionally biased region" description="Low complexity" evidence="1">
    <location>
        <begin position="84"/>
        <end position="101"/>
    </location>
</feature>